<name>A0A0M9GCQ8_9PSED</name>
<sequence>MPIDTQAIATFRVLPQSQLDEEAFDDYPVWSEYYDHEEIDDVVRWGLDRELVLQLFKVNAAGNEHCVYTLLESNPFPLRMRLFVRASIETADGKRLKGYVVNEDAYCLTIFHEGESFHFSTHPLLKDLNQEHERALLAALGNEAQVFPVRYHTEFNDTDGQLIAGTFLYGGQSASIG</sequence>
<dbReference type="OrthoDB" id="6993629at2"/>
<dbReference type="RefSeq" id="WP_054064528.1">
    <property type="nucleotide sequence ID" value="NZ_JSYZ01000026.1"/>
</dbReference>
<organism evidence="1 2">
    <name type="scientific">Pseudomonas asplenii</name>
    <dbReference type="NCBI Taxonomy" id="53407"/>
    <lineage>
        <taxon>Bacteria</taxon>
        <taxon>Pseudomonadati</taxon>
        <taxon>Pseudomonadota</taxon>
        <taxon>Gammaproteobacteria</taxon>
        <taxon>Pseudomonadales</taxon>
        <taxon>Pseudomonadaceae</taxon>
        <taxon>Pseudomonas</taxon>
    </lineage>
</organism>
<gene>
    <name evidence="1" type="ORF">PF66_05809</name>
</gene>
<evidence type="ECO:0000313" key="1">
    <source>
        <dbReference type="EMBL" id="KPA87851.1"/>
    </source>
</evidence>
<dbReference type="Proteomes" id="UP000037931">
    <property type="component" value="Unassembled WGS sequence"/>
</dbReference>
<evidence type="ECO:0000313" key="2">
    <source>
        <dbReference type="Proteomes" id="UP000037931"/>
    </source>
</evidence>
<dbReference type="AlphaFoldDB" id="A0A0M9GCQ8"/>
<dbReference type="EMBL" id="JSYZ01000026">
    <property type="protein sequence ID" value="KPA87851.1"/>
    <property type="molecule type" value="Genomic_DNA"/>
</dbReference>
<accession>A0A0M9GCQ8</accession>
<dbReference type="PATRIC" id="fig|50340.43.peg.3521"/>
<protein>
    <submittedName>
        <fullName evidence="1">Uncharacterized protein</fullName>
    </submittedName>
</protein>
<reference evidence="1 2" key="1">
    <citation type="journal article" date="2015" name="PLoS ONE">
        <title>Rice-Infecting Pseudomonas Genomes Are Highly Accessorized and Harbor Multiple Putative Virulence Mechanisms to Cause Sheath Brown Rot.</title>
        <authorList>
            <person name="Quibod I.L."/>
            <person name="Grande G."/>
            <person name="Oreiro E.G."/>
            <person name="Borja F.N."/>
            <person name="Dossa G.S."/>
            <person name="Mauleon R."/>
            <person name="Cruz C.V."/>
            <person name="Oliva R."/>
        </authorList>
    </citation>
    <scope>NUCLEOTIDE SEQUENCE [LARGE SCALE GENOMIC DNA]</scope>
    <source>
        <strain evidence="1 2">IRRI 6609</strain>
    </source>
</reference>
<comment type="caution">
    <text evidence="1">The sequence shown here is derived from an EMBL/GenBank/DDBJ whole genome shotgun (WGS) entry which is preliminary data.</text>
</comment>
<proteinExistence type="predicted"/>
<keyword evidence="2" id="KW-1185">Reference proteome</keyword>
<dbReference type="STRING" id="50340.PF66_05809"/>